<dbReference type="HOGENOM" id="CLU_134817_0_0_2"/>
<dbReference type="KEGG" id="ave:Arcve_1716"/>
<dbReference type="STRING" id="693661.Arcve_1716"/>
<dbReference type="Pfam" id="PF09999">
    <property type="entry name" value="DUF2240"/>
    <property type="match status" value="1"/>
</dbReference>
<dbReference type="GeneID" id="10394842"/>
<reference evidence="1 2" key="1">
    <citation type="submission" date="2011-03" db="EMBL/GenBank/DDBJ databases">
        <title>The complete genome of Archaeoglobus veneficus SNP6.</title>
        <authorList>
            <consortium name="US DOE Joint Genome Institute (JGI-PGF)"/>
            <person name="Lucas S."/>
            <person name="Copeland A."/>
            <person name="Lapidus A."/>
            <person name="Bruce D."/>
            <person name="Goodwin L."/>
            <person name="Pitluck S."/>
            <person name="Kyrpides N."/>
            <person name="Mavromatis K."/>
            <person name="Pagani I."/>
            <person name="Ivanova N."/>
            <person name="Mikhailova N."/>
            <person name="Lu M."/>
            <person name="Detter J.C."/>
            <person name="Tapia R."/>
            <person name="Han C."/>
            <person name="Land M."/>
            <person name="Hauser L."/>
            <person name="Markowitz V."/>
            <person name="Cheng J.-F."/>
            <person name="Hugenholtz P."/>
            <person name="Woyke T."/>
            <person name="Wu D."/>
            <person name="Spring S."/>
            <person name="Brambilla E."/>
            <person name="Klenk H.-P."/>
            <person name="Eisen J.A."/>
        </authorList>
    </citation>
    <scope>NUCLEOTIDE SEQUENCE [LARGE SCALE GENOMIC DNA]</scope>
    <source>
        <strain>SNP6</strain>
    </source>
</reference>
<dbReference type="InterPro" id="IPR018716">
    <property type="entry name" value="DUF2240"/>
</dbReference>
<sequence>MLRTVIAAAFKAKGRRSMSKSELTYVLSFDFKWFSHDKSKQVVELAIKKGLLVEENDSVRPAFDVSSVEIPIDFKPDLSRLNSSSVFDEIVDEISAKTGKDVSEVIAEINALQERLGNLVDAEVTALLVAKRCGVDISDYIDEVERDLFSA</sequence>
<evidence type="ECO:0000313" key="2">
    <source>
        <dbReference type="Proteomes" id="UP000008136"/>
    </source>
</evidence>
<gene>
    <name evidence="1" type="ordered locus">Arcve_1716</name>
</gene>
<organism evidence="1 2">
    <name type="scientific">Archaeoglobus veneficus (strain DSM 11195 / SNP6)</name>
    <dbReference type="NCBI Taxonomy" id="693661"/>
    <lineage>
        <taxon>Archaea</taxon>
        <taxon>Methanobacteriati</taxon>
        <taxon>Methanobacteriota</taxon>
        <taxon>Archaeoglobi</taxon>
        <taxon>Archaeoglobales</taxon>
        <taxon>Archaeoglobaceae</taxon>
        <taxon>Archaeoglobus</taxon>
    </lineage>
</organism>
<name>F2KQI2_ARCVS</name>
<evidence type="ECO:0008006" key="3">
    <source>
        <dbReference type="Google" id="ProtNLM"/>
    </source>
</evidence>
<evidence type="ECO:0000313" key="1">
    <source>
        <dbReference type="EMBL" id="AEA47715.1"/>
    </source>
</evidence>
<dbReference type="Proteomes" id="UP000008136">
    <property type="component" value="Chromosome"/>
</dbReference>
<dbReference type="eggNOG" id="arCOG04418">
    <property type="taxonomic scope" value="Archaea"/>
</dbReference>
<accession>F2KQI2</accession>
<dbReference type="EMBL" id="CP002588">
    <property type="protein sequence ID" value="AEA47715.1"/>
    <property type="molecule type" value="Genomic_DNA"/>
</dbReference>
<dbReference type="RefSeq" id="WP_013684371.1">
    <property type="nucleotide sequence ID" value="NC_015320.1"/>
</dbReference>
<protein>
    <recommendedName>
        <fullName evidence="3">DUF2240 family protein</fullName>
    </recommendedName>
</protein>
<keyword evidence="2" id="KW-1185">Reference proteome</keyword>
<dbReference type="AlphaFoldDB" id="F2KQI2"/>
<dbReference type="OrthoDB" id="146786at2157"/>
<proteinExistence type="predicted"/>